<keyword evidence="1" id="KW-0812">Transmembrane</keyword>
<dbReference type="GeneID" id="66852425"/>
<proteinExistence type="predicted"/>
<evidence type="ECO:0000256" key="1">
    <source>
        <dbReference type="SAM" id="Phobius"/>
    </source>
</evidence>
<dbReference type="Proteomes" id="UP000829494">
    <property type="component" value="Chromosome"/>
</dbReference>
<reference evidence="2 3" key="1">
    <citation type="submission" date="2022-03" db="EMBL/GenBank/DDBJ databases">
        <title>Complete genome of Streptomyces rimosus ssp. rimosus R7 (=ATCC 10970).</title>
        <authorList>
            <person name="Beganovic S."/>
            <person name="Ruckert C."/>
            <person name="Busche T."/>
            <person name="Kalinowski J."/>
            <person name="Wittmann C."/>
        </authorList>
    </citation>
    <scope>NUCLEOTIDE SEQUENCE [LARGE SCALE GENOMIC DNA]</scope>
    <source>
        <strain evidence="2 3">R7</strain>
    </source>
</reference>
<dbReference type="EMBL" id="CP094298">
    <property type="protein sequence ID" value="UNZ08424.1"/>
    <property type="molecule type" value="Genomic_DNA"/>
</dbReference>
<sequence length="84" mass="9124">MGIVFAILYVLIGVLVLFDIGGFITRRCERVQSKAAERHREMMARYGHLQATYVAGPLAQPAVLRALGLPLIALGGLLLLLHLG</sequence>
<name>A0ABY3ZJ26_STRRM</name>
<evidence type="ECO:0000313" key="2">
    <source>
        <dbReference type="EMBL" id="UNZ08424.1"/>
    </source>
</evidence>
<keyword evidence="1" id="KW-0472">Membrane</keyword>
<dbReference type="RefSeq" id="WP_003979172.1">
    <property type="nucleotide sequence ID" value="NZ_CP043497.1"/>
</dbReference>
<evidence type="ECO:0000313" key="3">
    <source>
        <dbReference type="Proteomes" id="UP000829494"/>
    </source>
</evidence>
<keyword evidence="3" id="KW-1185">Reference proteome</keyword>
<keyword evidence="1" id="KW-1133">Transmembrane helix</keyword>
<organism evidence="2 3">
    <name type="scientific">Streptomyces rimosus subsp. rimosus</name>
    <dbReference type="NCBI Taxonomy" id="132474"/>
    <lineage>
        <taxon>Bacteria</taxon>
        <taxon>Bacillati</taxon>
        <taxon>Actinomycetota</taxon>
        <taxon>Actinomycetes</taxon>
        <taxon>Kitasatosporales</taxon>
        <taxon>Streptomycetaceae</taxon>
        <taxon>Streptomyces</taxon>
    </lineage>
</organism>
<gene>
    <name evidence="2" type="ORF">SRIMR7_40345</name>
</gene>
<protein>
    <submittedName>
        <fullName evidence="2">Uncharacterized protein</fullName>
    </submittedName>
</protein>
<feature type="transmembrane region" description="Helical" evidence="1">
    <location>
        <begin position="6"/>
        <end position="24"/>
    </location>
</feature>
<feature type="transmembrane region" description="Helical" evidence="1">
    <location>
        <begin position="62"/>
        <end position="83"/>
    </location>
</feature>
<accession>A0ABY3ZJ26</accession>